<proteinExistence type="predicted"/>
<evidence type="ECO:0008006" key="3">
    <source>
        <dbReference type="Google" id="ProtNLM"/>
    </source>
</evidence>
<evidence type="ECO:0000313" key="1">
    <source>
        <dbReference type="EMBL" id="ATV65111.1"/>
    </source>
</evidence>
<gene>
    <name evidence="1" type="ORF">CTM86_00065</name>
</gene>
<protein>
    <recommendedName>
        <fullName evidence="3">DUF1353 domain-containing protein</fullName>
    </recommendedName>
</protein>
<dbReference type="Pfam" id="PF07087">
    <property type="entry name" value="DUF1353"/>
    <property type="match status" value="1"/>
</dbReference>
<organism evidence="1 2">
    <name type="scientific">Fusobacterium pseudoperiodonticum</name>
    <dbReference type="NCBI Taxonomy" id="2663009"/>
    <lineage>
        <taxon>Bacteria</taxon>
        <taxon>Fusobacteriati</taxon>
        <taxon>Fusobacteriota</taxon>
        <taxon>Fusobacteriia</taxon>
        <taxon>Fusobacteriales</taxon>
        <taxon>Fusobacteriaceae</taxon>
        <taxon>Fusobacterium</taxon>
    </lineage>
</organism>
<dbReference type="RefSeq" id="WP_099990035.1">
    <property type="nucleotide sequence ID" value="NZ_CP024702.1"/>
</dbReference>
<dbReference type="Proteomes" id="UP000231749">
    <property type="component" value="Chromosome"/>
</dbReference>
<reference evidence="2" key="1">
    <citation type="submission" date="2017-11" db="EMBL/GenBank/DDBJ databases">
        <title>Genome sequencing of Fusobacterium periodonticum KCOM 1282.</title>
        <authorList>
            <person name="Kook J.-K."/>
            <person name="Park S.-N."/>
            <person name="Lim Y.K."/>
        </authorList>
    </citation>
    <scope>NUCLEOTIDE SEQUENCE [LARGE SCALE GENOMIC DNA]</scope>
    <source>
        <strain evidence="2">KCOM 1282</strain>
    </source>
</reference>
<dbReference type="AlphaFoldDB" id="A0AAD0F2Y5"/>
<sequence>MPELDDFELKYYDGKDFILEKNYRYMINGKLIHIPAGFKCDLASVPRVFRNIINTYGKDHTKAAVIHDWLYRNGHKLGVSRKEADKIFLAVMKEQGAGFFKRQLMYRAVRTFGMFAYKED</sequence>
<dbReference type="EMBL" id="CP024702">
    <property type="protein sequence ID" value="ATV65111.1"/>
    <property type="molecule type" value="Genomic_DNA"/>
</dbReference>
<dbReference type="InterPro" id="IPR010767">
    <property type="entry name" value="Phage_CGC-2007_Cje0229"/>
</dbReference>
<name>A0AAD0F2Y5_9FUSO</name>
<evidence type="ECO:0000313" key="2">
    <source>
        <dbReference type="Proteomes" id="UP000231749"/>
    </source>
</evidence>
<accession>A0AAD0F2Y5</accession>